<feature type="non-terminal residue" evidence="2">
    <location>
        <position position="1"/>
    </location>
</feature>
<keyword evidence="1" id="KW-1133">Transmembrane helix</keyword>
<sequence length="137" mass="16300">VSHFKGVNYDLVKHILETKNISLFDFLKIRKLQKIGYLKPNIERNKNYKKGIDYRVKLCFWYALFALYVYLFIYIVDSFLRINDTFIIMSIVMGFIAPLEIVLLFYTDKITSSNNAIKWYEKNKNELIKAKILLLGK</sequence>
<name>A0A4S2QAZ7_9PAST</name>
<reference evidence="2 3" key="1">
    <citation type="journal article" date="2019" name="Vet. Microbiol.">
        <title>Development of multi locus sequence typing (MLST) of Rodentibacter pneumotropicus.</title>
        <authorList>
            <person name="Adhikary S."/>
            <person name="Bisgaard M."/>
            <person name="Boot R."/>
            <person name="Benga L."/>
            <person name="Nicklas W."/>
            <person name="Christensen H."/>
        </authorList>
    </citation>
    <scope>NUCLEOTIDE SEQUENCE [LARGE SCALE GENOMIC DNA]</scope>
    <source>
        <strain evidence="2 3">1596_07</strain>
    </source>
</reference>
<evidence type="ECO:0000313" key="2">
    <source>
        <dbReference type="EMBL" id="THA14072.1"/>
    </source>
</evidence>
<evidence type="ECO:0000313" key="3">
    <source>
        <dbReference type="Proteomes" id="UP000310576"/>
    </source>
</evidence>
<keyword evidence="1" id="KW-0472">Membrane</keyword>
<keyword evidence="1" id="KW-0812">Transmembrane</keyword>
<dbReference type="EMBL" id="QXNG01000077">
    <property type="protein sequence ID" value="THA14072.1"/>
    <property type="molecule type" value="Genomic_DNA"/>
</dbReference>
<feature type="transmembrane region" description="Helical" evidence="1">
    <location>
        <begin position="86"/>
        <end position="106"/>
    </location>
</feature>
<accession>A0A4S2QAZ7</accession>
<evidence type="ECO:0000256" key="1">
    <source>
        <dbReference type="SAM" id="Phobius"/>
    </source>
</evidence>
<protein>
    <submittedName>
        <fullName evidence="2">Uncharacterized protein</fullName>
    </submittedName>
</protein>
<dbReference type="RefSeq" id="WP_192894945.1">
    <property type="nucleotide sequence ID" value="NZ_QXNG01000077.1"/>
</dbReference>
<comment type="caution">
    <text evidence="2">The sequence shown here is derived from an EMBL/GenBank/DDBJ whole genome shotgun (WGS) entry which is preliminary data.</text>
</comment>
<gene>
    <name evidence="2" type="ORF">D3M76_08080</name>
</gene>
<feature type="transmembrane region" description="Helical" evidence="1">
    <location>
        <begin position="59"/>
        <end position="80"/>
    </location>
</feature>
<dbReference type="Proteomes" id="UP000310576">
    <property type="component" value="Unassembled WGS sequence"/>
</dbReference>
<organism evidence="2 3">
    <name type="scientific">Rodentibacter pneumotropicus</name>
    <dbReference type="NCBI Taxonomy" id="758"/>
    <lineage>
        <taxon>Bacteria</taxon>
        <taxon>Pseudomonadati</taxon>
        <taxon>Pseudomonadota</taxon>
        <taxon>Gammaproteobacteria</taxon>
        <taxon>Pasteurellales</taxon>
        <taxon>Pasteurellaceae</taxon>
        <taxon>Rodentibacter</taxon>
    </lineage>
</organism>
<dbReference type="AlphaFoldDB" id="A0A4S2QAZ7"/>
<proteinExistence type="predicted"/>